<evidence type="ECO:0000259" key="1">
    <source>
        <dbReference type="PROSITE" id="PS51819"/>
    </source>
</evidence>
<dbReference type="InterPro" id="IPR052164">
    <property type="entry name" value="Anthracycline_SecMetBiosynth"/>
</dbReference>
<dbReference type="PROSITE" id="PS51819">
    <property type="entry name" value="VOC"/>
    <property type="match status" value="2"/>
</dbReference>
<dbReference type="PANTHER" id="PTHR33993:SF14">
    <property type="entry name" value="GB|AAF24581.1"/>
    <property type="match status" value="1"/>
</dbReference>
<accession>A0ABN3A578</accession>
<dbReference type="InterPro" id="IPR004360">
    <property type="entry name" value="Glyas_Fos-R_dOase_dom"/>
</dbReference>
<dbReference type="Proteomes" id="UP001501020">
    <property type="component" value="Unassembled WGS sequence"/>
</dbReference>
<feature type="domain" description="VOC" evidence="1">
    <location>
        <begin position="148"/>
        <end position="263"/>
    </location>
</feature>
<dbReference type="InterPro" id="IPR029068">
    <property type="entry name" value="Glyas_Bleomycin-R_OHBP_Dase"/>
</dbReference>
<dbReference type="PANTHER" id="PTHR33993">
    <property type="entry name" value="GLYOXALASE-RELATED"/>
    <property type="match status" value="1"/>
</dbReference>
<dbReference type="SUPFAM" id="SSF54593">
    <property type="entry name" value="Glyoxalase/Bleomycin resistance protein/Dihydroxybiphenyl dioxygenase"/>
    <property type="match status" value="2"/>
</dbReference>
<reference evidence="2 3" key="1">
    <citation type="journal article" date="2019" name="Int. J. Syst. Evol. Microbiol.">
        <title>The Global Catalogue of Microorganisms (GCM) 10K type strain sequencing project: providing services to taxonomists for standard genome sequencing and annotation.</title>
        <authorList>
            <consortium name="The Broad Institute Genomics Platform"/>
            <consortium name="The Broad Institute Genome Sequencing Center for Infectious Disease"/>
            <person name="Wu L."/>
            <person name="Ma J."/>
        </authorList>
    </citation>
    <scope>NUCLEOTIDE SEQUENCE [LARGE SCALE GENOMIC DNA]</scope>
    <source>
        <strain evidence="2 3">JCM 13850</strain>
    </source>
</reference>
<dbReference type="InterPro" id="IPR037523">
    <property type="entry name" value="VOC_core"/>
</dbReference>
<dbReference type="EMBL" id="BAAAMR010000063">
    <property type="protein sequence ID" value="GAA2153832.1"/>
    <property type="molecule type" value="Genomic_DNA"/>
</dbReference>
<sequence length="280" mass="30907">MTQEPMTPEPVRPEPGWPGWIDLASPRPDEARTFYCELFGWYSYTLNVPDYGDYTMFTLGDVQGPEVAGMQSLADDAQPPSWTCYFKVEDLQETVDTVRALGGQELIPPTNYAGIGSMALCMDPEGVDFGVATPGNAIEFGIVNKPFAMCWAELACRDVQEARRFYGGVFGWKAVDRDYYGSVYTNWKIGDWSVGGMVSMDDRWPPHYPPHWIPYFWVEDCDAAAARATELGGNVRIQPADIQPGRYAMMTDPTGARLAIITPRVIDGPGLSLGSPPGPP</sequence>
<gene>
    <name evidence="2" type="ORF">GCM10009727_60500</name>
</gene>
<dbReference type="CDD" id="cd07247">
    <property type="entry name" value="SgaA_N_like"/>
    <property type="match status" value="2"/>
</dbReference>
<evidence type="ECO:0000313" key="2">
    <source>
        <dbReference type="EMBL" id="GAA2153832.1"/>
    </source>
</evidence>
<dbReference type="Pfam" id="PF00903">
    <property type="entry name" value="Glyoxalase"/>
    <property type="match status" value="2"/>
</dbReference>
<dbReference type="Gene3D" id="3.10.180.10">
    <property type="entry name" value="2,3-Dihydroxybiphenyl 1,2-Dioxygenase, domain 1"/>
    <property type="match status" value="2"/>
</dbReference>
<feature type="domain" description="VOC" evidence="1">
    <location>
        <begin position="17"/>
        <end position="134"/>
    </location>
</feature>
<keyword evidence="3" id="KW-1185">Reference proteome</keyword>
<name>A0ABN3A578_9ACTN</name>
<organism evidence="2 3">
    <name type="scientific">Actinomadura napierensis</name>
    <dbReference type="NCBI Taxonomy" id="267854"/>
    <lineage>
        <taxon>Bacteria</taxon>
        <taxon>Bacillati</taxon>
        <taxon>Actinomycetota</taxon>
        <taxon>Actinomycetes</taxon>
        <taxon>Streptosporangiales</taxon>
        <taxon>Thermomonosporaceae</taxon>
        <taxon>Actinomadura</taxon>
    </lineage>
</organism>
<comment type="caution">
    <text evidence="2">The sequence shown here is derived from an EMBL/GenBank/DDBJ whole genome shotgun (WGS) entry which is preliminary data.</text>
</comment>
<protein>
    <submittedName>
        <fullName evidence="2">VOC family protein</fullName>
    </submittedName>
</protein>
<dbReference type="RefSeq" id="WP_344274652.1">
    <property type="nucleotide sequence ID" value="NZ_BAAAMR010000063.1"/>
</dbReference>
<evidence type="ECO:0000313" key="3">
    <source>
        <dbReference type="Proteomes" id="UP001501020"/>
    </source>
</evidence>
<proteinExistence type="predicted"/>